<protein>
    <submittedName>
        <fullName evidence="1">Uncharacterized protein</fullName>
    </submittedName>
</protein>
<dbReference type="InterPro" id="IPR036689">
    <property type="entry name" value="ESAT-6-like_sf"/>
</dbReference>
<dbReference type="SUPFAM" id="SSF140453">
    <property type="entry name" value="EsxAB dimer-like"/>
    <property type="match status" value="1"/>
</dbReference>
<keyword evidence="2" id="KW-1185">Reference proteome</keyword>
<accession>A0A846YGW2</accession>
<comment type="caution">
    <text evidence="1">The sequence shown here is derived from an EMBL/GenBank/DDBJ whole genome shotgun (WGS) entry which is preliminary data.</text>
</comment>
<evidence type="ECO:0000313" key="2">
    <source>
        <dbReference type="Proteomes" id="UP000570678"/>
    </source>
</evidence>
<dbReference type="RefSeq" id="WP_062976572.1">
    <property type="nucleotide sequence ID" value="NZ_JAAXOT010000006.1"/>
</dbReference>
<proteinExistence type="predicted"/>
<dbReference type="AlphaFoldDB" id="A0A846YGW2"/>
<dbReference type="EMBL" id="JAAXOT010000006">
    <property type="protein sequence ID" value="NKY57071.1"/>
    <property type="molecule type" value="Genomic_DNA"/>
</dbReference>
<gene>
    <name evidence="1" type="ORF">HGA15_13070</name>
</gene>
<sequence length="294" mass="31234">MATEIGEWLNAHTPGFDDEAPPEGNELIADGTNYREEYFQEDAFLHHNVGLAGEEGPWGILEGTIAYDAWKVVSDLNKDAYLDSALGAIGVGATAAEIGTDPLAFVGTQIASWMLEHVEPLRKAFDSLMGNPDMVEAYAGTWTEIAKELTAIRGDWQTAVDTEIATWSGHTAIAYRNYATTLLDQIGAAGGAAAALATIMEKTAKIVDAVRTLVQNILTALYGALFSWTIELALSGGMAAPVVTAQATTRIAAETVKVSTLITEMLDVLKDMGPYKEALTSVLETLLAPEGAPA</sequence>
<reference evidence="1 2" key="1">
    <citation type="submission" date="2020-04" db="EMBL/GenBank/DDBJ databases">
        <title>MicrobeNet Type strains.</title>
        <authorList>
            <person name="Nicholson A.C."/>
        </authorList>
    </citation>
    <scope>NUCLEOTIDE SEQUENCE [LARGE SCALE GENOMIC DNA]</scope>
    <source>
        <strain evidence="1 2">JCM 3332</strain>
    </source>
</reference>
<evidence type="ECO:0000313" key="1">
    <source>
        <dbReference type="EMBL" id="NKY57071.1"/>
    </source>
</evidence>
<dbReference type="Proteomes" id="UP000570678">
    <property type="component" value="Unassembled WGS sequence"/>
</dbReference>
<organism evidence="1 2">
    <name type="scientific">Nocardia flavorosea</name>
    <dbReference type="NCBI Taxonomy" id="53429"/>
    <lineage>
        <taxon>Bacteria</taxon>
        <taxon>Bacillati</taxon>
        <taxon>Actinomycetota</taxon>
        <taxon>Actinomycetes</taxon>
        <taxon>Mycobacteriales</taxon>
        <taxon>Nocardiaceae</taxon>
        <taxon>Nocardia</taxon>
    </lineage>
</organism>
<name>A0A846YGW2_9NOCA</name>